<evidence type="ECO:0000313" key="2">
    <source>
        <dbReference type="Proteomes" id="UP000252139"/>
    </source>
</evidence>
<name>A0A367JWA6_RHIAZ</name>
<reference evidence="1 2" key="1">
    <citation type="journal article" date="2018" name="G3 (Bethesda)">
        <title>Phylogenetic and Phylogenomic Definition of Rhizopus Species.</title>
        <authorList>
            <person name="Gryganskyi A.P."/>
            <person name="Golan J."/>
            <person name="Dolatabadi S."/>
            <person name="Mondo S."/>
            <person name="Robb S."/>
            <person name="Idnurm A."/>
            <person name="Muszewska A."/>
            <person name="Steczkiewicz K."/>
            <person name="Masonjones S."/>
            <person name="Liao H.L."/>
            <person name="Gajdeczka M.T."/>
            <person name="Anike F."/>
            <person name="Vuek A."/>
            <person name="Anishchenko I.M."/>
            <person name="Voigt K."/>
            <person name="de Hoog G.S."/>
            <person name="Smith M.E."/>
            <person name="Heitman J."/>
            <person name="Vilgalys R."/>
            <person name="Stajich J.E."/>
        </authorList>
    </citation>
    <scope>NUCLEOTIDE SEQUENCE [LARGE SCALE GENOMIC DNA]</scope>
    <source>
        <strain evidence="1 2">CBS 357.93</strain>
    </source>
</reference>
<keyword evidence="2" id="KW-1185">Reference proteome</keyword>
<dbReference type="AlphaFoldDB" id="A0A367JWA6"/>
<organism evidence="1 2">
    <name type="scientific">Rhizopus azygosporus</name>
    <name type="common">Rhizopus microsporus var. azygosporus</name>
    <dbReference type="NCBI Taxonomy" id="86630"/>
    <lineage>
        <taxon>Eukaryota</taxon>
        <taxon>Fungi</taxon>
        <taxon>Fungi incertae sedis</taxon>
        <taxon>Mucoromycota</taxon>
        <taxon>Mucoromycotina</taxon>
        <taxon>Mucoromycetes</taxon>
        <taxon>Mucorales</taxon>
        <taxon>Mucorineae</taxon>
        <taxon>Rhizopodaceae</taxon>
        <taxon>Rhizopus</taxon>
    </lineage>
</organism>
<accession>A0A367JWA6</accession>
<protein>
    <submittedName>
        <fullName evidence="1">Uncharacterized protein</fullName>
    </submittedName>
</protein>
<proteinExistence type="predicted"/>
<sequence>MSEDSLSAILQPTDSFFIPTEPRSISFAVEEEDPWSTTSFDPVDDIRQPLTSSTTMELTEDITAANVL</sequence>
<dbReference type="STRING" id="86630.A0A367JWA6"/>
<dbReference type="OrthoDB" id="10623317at2759"/>
<dbReference type="EMBL" id="PJQL01000607">
    <property type="protein sequence ID" value="RCH94185.1"/>
    <property type="molecule type" value="Genomic_DNA"/>
</dbReference>
<dbReference type="Proteomes" id="UP000252139">
    <property type="component" value="Unassembled WGS sequence"/>
</dbReference>
<comment type="caution">
    <text evidence="1">The sequence shown here is derived from an EMBL/GenBank/DDBJ whole genome shotgun (WGS) entry which is preliminary data.</text>
</comment>
<gene>
    <name evidence="1" type="ORF">CU097_001471</name>
</gene>
<feature type="non-terminal residue" evidence="1">
    <location>
        <position position="68"/>
    </location>
</feature>
<evidence type="ECO:0000313" key="1">
    <source>
        <dbReference type="EMBL" id="RCH94185.1"/>
    </source>
</evidence>